<feature type="transmembrane region" description="Helical" evidence="1">
    <location>
        <begin position="28"/>
        <end position="46"/>
    </location>
</feature>
<dbReference type="KEGG" id="aup:AsAng_0047190"/>
<dbReference type="EMBL" id="AP026867">
    <property type="protein sequence ID" value="BDS13956.1"/>
    <property type="molecule type" value="Genomic_DNA"/>
</dbReference>
<proteinExistence type="predicted"/>
<evidence type="ECO:0000256" key="1">
    <source>
        <dbReference type="SAM" id="Phobius"/>
    </source>
</evidence>
<reference evidence="2" key="1">
    <citation type="submission" date="2022-09" db="EMBL/GenBank/DDBJ databases">
        <title>Aureispira anguillicida sp. nov., isolated from Leptocephalus of Japanese eel Anguilla japonica.</title>
        <authorList>
            <person name="Yuasa K."/>
            <person name="Mekata T."/>
            <person name="Ikunari K."/>
        </authorList>
    </citation>
    <scope>NUCLEOTIDE SEQUENCE</scope>
    <source>
        <strain evidence="2">EL160426</strain>
    </source>
</reference>
<keyword evidence="1" id="KW-1133">Transmembrane helix</keyword>
<organism evidence="2 3">
    <name type="scientific">Aureispira anguillae</name>
    <dbReference type="NCBI Taxonomy" id="2864201"/>
    <lineage>
        <taxon>Bacteria</taxon>
        <taxon>Pseudomonadati</taxon>
        <taxon>Bacteroidota</taxon>
        <taxon>Saprospiria</taxon>
        <taxon>Saprospirales</taxon>
        <taxon>Saprospiraceae</taxon>
        <taxon>Aureispira</taxon>
    </lineage>
</organism>
<dbReference type="AlphaFoldDB" id="A0A916DV37"/>
<sequence>MLCSIPKEQGPKVWIGSTYLNRLYMNKYYYIFWIGTLSFFGINVASAQKVQISEPVDVANEVDYELIAKYENQVLLYRKTETKFFIQSFTNGDLKQNWVKTIEFNKRDITPFKIVPHKESFSILYYYHKKGNTYIRGKEFDTEAKEIDDFDIGVFNNLFVLHRHQIINSQNKKFSLIYVPSYKGHLEVINFDMVNKEQLWQEELRFSDLSYHKDFQQLLINNGGEAFIVYNQNNNKRQRKNHQFSICKIGLNKAKHFHTIPFYDYISYDMNVQYDEINQQLVAAGLYSTQNAVANGIFYFNTNFEAIPTVQISELEESFMRSLTGKKSKKITGIQNFMICQLVLRKDGGAVLVAEQRFSYESSMAFYEEERSKAQADYLYENILVASIHPSGKVYWKDVLFKSQSSENDNGRYSSFFAVKTNSSIRFLYNNDISWDTSIFEYVINSSGTVKRNVVAHQERKSGVLPQLANSIQVSASEVIALSERDQKLRLLKINY</sequence>
<keyword evidence="1" id="KW-0472">Membrane</keyword>
<evidence type="ECO:0000313" key="2">
    <source>
        <dbReference type="EMBL" id="BDS13956.1"/>
    </source>
</evidence>
<keyword evidence="3" id="KW-1185">Reference proteome</keyword>
<dbReference type="Proteomes" id="UP001060919">
    <property type="component" value="Chromosome"/>
</dbReference>
<gene>
    <name evidence="2" type="ORF">AsAng_0047190</name>
</gene>
<evidence type="ECO:0000313" key="3">
    <source>
        <dbReference type="Proteomes" id="UP001060919"/>
    </source>
</evidence>
<keyword evidence="1" id="KW-0812">Transmembrane</keyword>
<name>A0A916DV37_9BACT</name>
<protein>
    <submittedName>
        <fullName evidence="2">Uncharacterized protein</fullName>
    </submittedName>
</protein>
<accession>A0A916DV37</accession>